<name>A0ABD5SZM5_9EURY</name>
<dbReference type="InterPro" id="IPR012859">
    <property type="entry name" value="Pilin_N_archaeal"/>
</dbReference>
<feature type="domain" description="Archaeal Type IV pilin N-terminal" evidence="3">
    <location>
        <begin position="4"/>
        <end position="78"/>
    </location>
</feature>
<dbReference type="Proteomes" id="UP001596274">
    <property type="component" value="Unassembled WGS sequence"/>
</dbReference>
<proteinExistence type="predicted"/>
<keyword evidence="2" id="KW-1133">Transmembrane helix</keyword>
<accession>A0ABD5SZM5</accession>
<keyword evidence="2" id="KW-0812">Transmembrane</keyword>
<feature type="compositionally biased region" description="Acidic residues" evidence="1">
    <location>
        <begin position="151"/>
        <end position="165"/>
    </location>
</feature>
<evidence type="ECO:0000313" key="5">
    <source>
        <dbReference type="Proteomes" id="UP001596274"/>
    </source>
</evidence>
<evidence type="ECO:0000256" key="2">
    <source>
        <dbReference type="SAM" id="Phobius"/>
    </source>
</evidence>
<evidence type="ECO:0000256" key="1">
    <source>
        <dbReference type="SAM" id="MobiDB-lite"/>
    </source>
</evidence>
<dbReference type="Pfam" id="PF07790">
    <property type="entry name" value="Pilin_N"/>
    <property type="match status" value="1"/>
</dbReference>
<gene>
    <name evidence="4" type="ORF">ACFQDD_03965</name>
</gene>
<dbReference type="EMBL" id="JBHSWT010000110">
    <property type="protein sequence ID" value="MFC6770685.1"/>
    <property type="molecule type" value="Genomic_DNA"/>
</dbReference>
<evidence type="ECO:0000313" key="4">
    <source>
        <dbReference type="EMBL" id="MFC6770685.1"/>
    </source>
</evidence>
<feature type="region of interest" description="Disordered" evidence="1">
    <location>
        <begin position="141"/>
        <end position="165"/>
    </location>
</feature>
<dbReference type="AlphaFoldDB" id="A0ABD5SZM5"/>
<organism evidence="4 5">
    <name type="scientific">Halorubrum pallidum</name>
    <dbReference type="NCBI Taxonomy" id="1526114"/>
    <lineage>
        <taxon>Archaea</taxon>
        <taxon>Methanobacteriati</taxon>
        <taxon>Methanobacteriota</taxon>
        <taxon>Stenosarchaea group</taxon>
        <taxon>Halobacteria</taxon>
        <taxon>Halobacteriales</taxon>
        <taxon>Haloferacaceae</taxon>
        <taxon>Halorubrum</taxon>
    </lineage>
</organism>
<feature type="transmembrane region" description="Helical" evidence="2">
    <location>
        <begin position="12"/>
        <end position="32"/>
    </location>
</feature>
<sequence length="165" mass="17219">MNDRAVTESIGVILLVAVLVVISVTIGSAALVQTNAVRDQGDATRINVKAEVTDSSVTLRHVGGPSLDTEDVLFRLSGDGGRVGPYTLAQIDNDEANGTYLDISDGSDTFDVGDEVTLNHSFTGYIDISLFDSESGDLVGGGELVYGPDGVDAEPSDEDDDGRVP</sequence>
<keyword evidence="2" id="KW-0472">Membrane</keyword>
<protein>
    <submittedName>
        <fullName evidence="4">Type IV pilin</fullName>
    </submittedName>
</protein>
<reference evidence="4 5" key="1">
    <citation type="journal article" date="2019" name="Int. J. Syst. Evol. Microbiol.">
        <title>The Global Catalogue of Microorganisms (GCM) 10K type strain sequencing project: providing services to taxonomists for standard genome sequencing and annotation.</title>
        <authorList>
            <consortium name="The Broad Institute Genomics Platform"/>
            <consortium name="The Broad Institute Genome Sequencing Center for Infectious Disease"/>
            <person name="Wu L."/>
            <person name="Ma J."/>
        </authorList>
    </citation>
    <scope>NUCLEOTIDE SEQUENCE [LARGE SCALE GENOMIC DNA]</scope>
    <source>
        <strain evidence="4 5">PJ61</strain>
    </source>
</reference>
<comment type="caution">
    <text evidence="4">The sequence shown here is derived from an EMBL/GenBank/DDBJ whole genome shotgun (WGS) entry which is preliminary data.</text>
</comment>
<keyword evidence="5" id="KW-1185">Reference proteome</keyword>
<evidence type="ECO:0000259" key="3">
    <source>
        <dbReference type="Pfam" id="PF07790"/>
    </source>
</evidence>